<evidence type="ECO:0000313" key="2">
    <source>
        <dbReference type="Proteomes" id="UP000265520"/>
    </source>
</evidence>
<keyword evidence="2" id="KW-1185">Reference proteome</keyword>
<dbReference type="EMBL" id="LXQA010988043">
    <property type="protein sequence ID" value="MCI80108.1"/>
    <property type="molecule type" value="Genomic_DNA"/>
</dbReference>
<feature type="non-terminal residue" evidence="1">
    <location>
        <position position="31"/>
    </location>
</feature>
<comment type="caution">
    <text evidence="1">The sequence shown here is derived from an EMBL/GenBank/DDBJ whole genome shotgun (WGS) entry which is preliminary data.</text>
</comment>
<protein>
    <submittedName>
        <fullName evidence="1">Uncharacterized protein</fullName>
    </submittedName>
</protein>
<sequence>MKRAVRAVKLMHLLPRLRDPQSELILLRSCM</sequence>
<dbReference type="AlphaFoldDB" id="A0A392UVT0"/>
<name>A0A392UVT0_9FABA</name>
<organism evidence="1 2">
    <name type="scientific">Trifolium medium</name>
    <dbReference type="NCBI Taxonomy" id="97028"/>
    <lineage>
        <taxon>Eukaryota</taxon>
        <taxon>Viridiplantae</taxon>
        <taxon>Streptophyta</taxon>
        <taxon>Embryophyta</taxon>
        <taxon>Tracheophyta</taxon>
        <taxon>Spermatophyta</taxon>
        <taxon>Magnoliopsida</taxon>
        <taxon>eudicotyledons</taxon>
        <taxon>Gunneridae</taxon>
        <taxon>Pentapetalae</taxon>
        <taxon>rosids</taxon>
        <taxon>fabids</taxon>
        <taxon>Fabales</taxon>
        <taxon>Fabaceae</taxon>
        <taxon>Papilionoideae</taxon>
        <taxon>50 kb inversion clade</taxon>
        <taxon>NPAAA clade</taxon>
        <taxon>Hologalegina</taxon>
        <taxon>IRL clade</taxon>
        <taxon>Trifolieae</taxon>
        <taxon>Trifolium</taxon>
    </lineage>
</organism>
<accession>A0A392UVT0</accession>
<reference evidence="1 2" key="1">
    <citation type="journal article" date="2018" name="Front. Plant Sci.">
        <title>Red Clover (Trifolium pratense) and Zigzag Clover (T. medium) - A Picture of Genomic Similarities and Differences.</title>
        <authorList>
            <person name="Dluhosova J."/>
            <person name="Istvanek J."/>
            <person name="Nedelnik J."/>
            <person name="Repkova J."/>
        </authorList>
    </citation>
    <scope>NUCLEOTIDE SEQUENCE [LARGE SCALE GENOMIC DNA]</scope>
    <source>
        <strain evidence="2">cv. 10/8</strain>
        <tissue evidence="1">Leaf</tissue>
    </source>
</reference>
<evidence type="ECO:0000313" key="1">
    <source>
        <dbReference type="EMBL" id="MCI80108.1"/>
    </source>
</evidence>
<proteinExistence type="predicted"/>
<dbReference type="Proteomes" id="UP000265520">
    <property type="component" value="Unassembled WGS sequence"/>
</dbReference>